<gene>
    <name evidence="2" type="ORF">E7681_17300</name>
</gene>
<dbReference type="EMBL" id="SSMD01000011">
    <property type="protein sequence ID" value="THD71561.1"/>
    <property type="molecule type" value="Genomic_DNA"/>
</dbReference>
<accession>A0A4S3M5R7</accession>
<reference evidence="2 3" key="1">
    <citation type="submission" date="2019-04" db="EMBL/GenBank/DDBJ databases">
        <title>Draft genome sequence of Youngimonas vesicularis.</title>
        <authorList>
            <person name="Hameed A."/>
        </authorList>
    </citation>
    <scope>NUCLEOTIDE SEQUENCE [LARGE SCALE GENOMIC DNA]</scope>
    <source>
        <strain evidence="2 3">CC-AMW-E</strain>
    </source>
</reference>
<feature type="chain" id="PRO_5020251494" evidence="1">
    <location>
        <begin position="23"/>
        <end position="410"/>
    </location>
</feature>
<organism evidence="2 3">
    <name type="scientific">Thalassobius vesicularis</name>
    <dbReference type="NCBI Taxonomy" id="1294297"/>
    <lineage>
        <taxon>Bacteria</taxon>
        <taxon>Pseudomonadati</taxon>
        <taxon>Pseudomonadota</taxon>
        <taxon>Alphaproteobacteria</taxon>
        <taxon>Rhodobacterales</taxon>
        <taxon>Roseobacteraceae</taxon>
        <taxon>Thalassovita</taxon>
    </lineage>
</organism>
<feature type="signal peptide" evidence="1">
    <location>
        <begin position="1"/>
        <end position="22"/>
    </location>
</feature>
<evidence type="ECO:0000313" key="2">
    <source>
        <dbReference type="EMBL" id="THD71561.1"/>
    </source>
</evidence>
<dbReference type="AlphaFoldDB" id="A0A4S3M5R7"/>
<keyword evidence="3" id="KW-1185">Reference proteome</keyword>
<evidence type="ECO:0000256" key="1">
    <source>
        <dbReference type="SAM" id="SignalP"/>
    </source>
</evidence>
<evidence type="ECO:0000313" key="3">
    <source>
        <dbReference type="Proteomes" id="UP000306113"/>
    </source>
</evidence>
<protein>
    <submittedName>
        <fullName evidence="2">Uncharacterized protein</fullName>
    </submittedName>
</protein>
<dbReference type="PROSITE" id="PS51257">
    <property type="entry name" value="PROKAR_LIPOPROTEIN"/>
    <property type="match status" value="1"/>
</dbReference>
<proteinExistence type="predicted"/>
<dbReference type="RefSeq" id="WP_136340516.1">
    <property type="nucleotide sequence ID" value="NZ_SSMD01000011.1"/>
</dbReference>
<keyword evidence="1" id="KW-0732">Signal</keyword>
<name>A0A4S3M5R7_9RHOB</name>
<sequence length="410" mass="44065">MTFLRNSLLALGLACLPLGALAQSCEPLGTLETDGTGAPSKYRQGGTYLPVEIGKITPDSAIRVVSLVGPYQYVTLHTRVTGGIWDTAYQGDRAEFPGTDPVFEKCRGMANCTHIVFSLNGAHERYETVLSKARLELCSAPASGPITLDTTYTAPKSGWQIDLPHDWGRDVTDDPAGGTGLFTSPDDVVAVGVTTLDHGPQYTDEQLIGMLQENMFANSRKTHEQSVLLGGLTGLLHRYDMTVNGAPYAAMAAYLPMGKTRMYIVWAMLPVDQAQARGNDATAIMNTFRIIVPKQMEDIPLGLGLLTIGTQPGQAQDVIPASAPQLVLKAGVLGTVRSDSILLTLTHLDSGQTVFSNDYPIGNFPVDRAIMIDATIQRPASGWQPGDYRLALTHAGNDLGSRMFTLEANQ</sequence>
<dbReference type="OrthoDB" id="7988759at2"/>
<comment type="caution">
    <text evidence="2">The sequence shown here is derived from an EMBL/GenBank/DDBJ whole genome shotgun (WGS) entry which is preliminary data.</text>
</comment>
<dbReference type="Proteomes" id="UP000306113">
    <property type="component" value="Unassembled WGS sequence"/>
</dbReference>